<dbReference type="GO" id="GO:0005525">
    <property type="term" value="F:GTP binding"/>
    <property type="evidence" value="ECO:0007669"/>
    <property type="project" value="UniProtKB-KW"/>
</dbReference>
<evidence type="ECO:0000313" key="6">
    <source>
        <dbReference type="EMBL" id="KAK7105407.1"/>
    </source>
</evidence>
<comment type="caution">
    <text evidence="6">The sequence shown here is derived from an EMBL/GenBank/DDBJ whole genome shotgun (WGS) entry which is preliminary data.</text>
</comment>
<reference evidence="6 7" key="1">
    <citation type="submission" date="2024-02" db="EMBL/GenBank/DDBJ databases">
        <title>Chromosome-scale genome assembly of the rough periwinkle Littorina saxatilis.</title>
        <authorList>
            <person name="De Jode A."/>
            <person name="Faria R."/>
            <person name="Formenti G."/>
            <person name="Sims Y."/>
            <person name="Smith T.P."/>
            <person name="Tracey A."/>
            <person name="Wood J.M.D."/>
            <person name="Zagrodzka Z.B."/>
            <person name="Johannesson K."/>
            <person name="Butlin R.K."/>
            <person name="Leder E.H."/>
        </authorList>
    </citation>
    <scope>NUCLEOTIDE SEQUENCE [LARGE SCALE GENOMIC DNA]</scope>
    <source>
        <strain evidence="6">Snail1</strain>
        <tissue evidence="6">Muscle</tissue>
    </source>
</reference>
<keyword evidence="4" id="KW-0812">Transmembrane</keyword>
<evidence type="ECO:0000256" key="3">
    <source>
        <dbReference type="ARBA" id="ARBA00023134"/>
    </source>
</evidence>
<dbReference type="AlphaFoldDB" id="A0AAN9GEI4"/>
<feature type="transmembrane region" description="Helical" evidence="4">
    <location>
        <begin position="213"/>
        <end position="236"/>
    </location>
</feature>
<name>A0AAN9GEI4_9CAEN</name>
<dbReference type="PROSITE" id="PS51720">
    <property type="entry name" value="G_AIG1"/>
    <property type="match status" value="1"/>
</dbReference>
<keyword evidence="7" id="KW-1185">Reference proteome</keyword>
<dbReference type="SUPFAM" id="SSF52540">
    <property type="entry name" value="P-loop containing nucleoside triphosphate hydrolases"/>
    <property type="match status" value="1"/>
</dbReference>
<proteinExistence type="inferred from homology"/>
<feature type="domain" description="AIG1-type G" evidence="5">
    <location>
        <begin position="15"/>
        <end position="222"/>
    </location>
</feature>
<comment type="similarity">
    <text evidence="1">Belongs to the TRAFAC class TrmE-Era-EngA-EngB-Septin-like GTPase superfamily. AIG1/Toc34/Toc159-like paraseptin GTPase family. IAN subfamily.</text>
</comment>
<dbReference type="InterPro" id="IPR027417">
    <property type="entry name" value="P-loop_NTPase"/>
</dbReference>
<sequence>MSGAGAPEMNTKGESKDHRILVIGKAGNGKSSVCNTIAGGQLFKIGRSFSATTETVHSEDVSRYGRRLRVVDTPDVTNLDMTPEQRQAEVSRWREETHPYPTAVLLTVRCDVRYTAEEHAIYRQIQRLWGDNSLQSRLVVAFTFGDCQDKPIAEELKTVCPELISVLRDAGQRYFMFNNKAKNADEQGEKLINFLDKNVTETKLPLPAPKPLWLTYLPHALAGVALFSGICFAASYTASNSAGAGVFGVMFFFAGLALIAWKVWDVSKRCNL</sequence>
<dbReference type="InterPro" id="IPR006703">
    <property type="entry name" value="G_AIG1"/>
</dbReference>
<dbReference type="Pfam" id="PF04548">
    <property type="entry name" value="AIG1"/>
    <property type="match status" value="1"/>
</dbReference>
<keyword evidence="4" id="KW-1133">Transmembrane helix</keyword>
<protein>
    <recommendedName>
        <fullName evidence="5">AIG1-type G domain-containing protein</fullName>
    </recommendedName>
</protein>
<evidence type="ECO:0000256" key="4">
    <source>
        <dbReference type="SAM" id="Phobius"/>
    </source>
</evidence>
<evidence type="ECO:0000313" key="7">
    <source>
        <dbReference type="Proteomes" id="UP001374579"/>
    </source>
</evidence>
<evidence type="ECO:0000259" key="5">
    <source>
        <dbReference type="PROSITE" id="PS51720"/>
    </source>
</evidence>
<dbReference type="Proteomes" id="UP001374579">
    <property type="component" value="Unassembled WGS sequence"/>
</dbReference>
<accession>A0AAN9GEI4</accession>
<dbReference type="PANTHER" id="PTHR10903">
    <property type="entry name" value="GTPASE, IMAP FAMILY MEMBER-RELATED"/>
    <property type="match status" value="1"/>
</dbReference>
<evidence type="ECO:0000256" key="1">
    <source>
        <dbReference type="ARBA" id="ARBA00008535"/>
    </source>
</evidence>
<dbReference type="Gene3D" id="3.40.50.300">
    <property type="entry name" value="P-loop containing nucleotide triphosphate hydrolases"/>
    <property type="match status" value="1"/>
</dbReference>
<keyword evidence="2" id="KW-0547">Nucleotide-binding</keyword>
<evidence type="ECO:0000256" key="2">
    <source>
        <dbReference type="ARBA" id="ARBA00022741"/>
    </source>
</evidence>
<gene>
    <name evidence="6" type="ORF">V1264_016794</name>
</gene>
<feature type="transmembrane region" description="Helical" evidence="4">
    <location>
        <begin position="242"/>
        <end position="264"/>
    </location>
</feature>
<keyword evidence="4" id="KW-0472">Membrane</keyword>
<dbReference type="PANTHER" id="PTHR10903:SF184">
    <property type="entry name" value="GTP-BINDING PROTEIN A"/>
    <property type="match status" value="1"/>
</dbReference>
<dbReference type="InterPro" id="IPR045058">
    <property type="entry name" value="GIMA/IAN/Toc"/>
</dbReference>
<dbReference type="EMBL" id="JBAMIC010000007">
    <property type="protein sequence ID" value="KAK7105407.1"/>
    <property type="molecule type" value="Genomic_DNA"/>
</dbReference>
<keyword evidence="3" id="KW-0342">GTP-binding</keyword>
<organism evidence="6 7">
    <name type="scientific">Littorina saxatilis</name>
    <dbReference type="NCBI Taxonomy" id="31220"/>
    <lineage>
        <taxon>Eukaryota</taxon>
        <taxon>Metazoa</taxon>
        <taxon>Spiralia</taxon>
        <taxon>Lophotrochozoa</taxon>
        <taxon>Mollusca</taxon>
        <taxon>Gastropoda</taxon>
        <taxon>Caenogastropoda</taxon>
        <taxon>Littorinimorpha</taxon>
        <taxon>Littorinoidea</taxon>
        <taxon>Littorinidae</taxon>
        <taxon>Littorina</taxon>
    </lineage>
</organism>